<evidence type="ECO:0000256" key="1">
    <source>
        <dbReference type="ARBA" id="ARBA00004120"/>
    </source>
</evidence>
<evidence type="ECO:0000256" key="3">
    <source>
        <dbReference type="ARBA" id="ARBA00022794"/>
    </source>
</evidence>
<reference evidence="7 8" key="1">
    <citation type="journal article" date="2019" name="Sci. Rep.">
        <title>Nanopore sequencing improves the draft genome of the human pathogenic amoeba Naegleria fowleri.</title>
        <authorList>
            <person name="Liechti N."/>
            <person name="Schurch N."/>
            <person name="Bruggmann R."/>
            <person name="Wittwer M."/>
        </authorList>
    </citation>
    <scope>NUCLEOTIDE SEQUENCE [LARGE SCALE GENOMIC DNA]</scope>
    <source>
        <strain evidence="7 8">ATCC 30894</strain>
    </source>
</reference>
<keyword evidence="4" id="KW-0206">Cytoskeleton</keyword>
<dbReference type="InterPro" id="IPR010796">
    <property type="entry name" value="C2_B9-type_dom"/>
</dbReference>
<dbReference type="OrthoDB" id="10263520at2759"/>
<keyword evidence="5" id="KW-0966">Cell projection</keyword>
<dbReference type="GO" id="GO:0060271">
    <property type="term" value="P:cilium assembly"/>
    <property type="evidence" value="ECO:0007669"/>
    <property type="project" value="TreeGrafter"/>
</dbReference>
<evidence type="ECO:0000256" key="5">
    <source>
        <dbReference type="ARBA" id="ARBA00023273"/>
    </source>
</evidence>
<dbReference type="Pfam" id="PF07162">
    <property type="entry name" value="B9-C2"/>
    <property type="match status" value="1"/>
</dbReference>
<evidence type="ECO:0000256" key="2">
    <source>
        <dbReference type="ARBA" id="ARBA00022490"/>
    </source>
</evidence>
<sequence>MDVPLNERPPTGNGLRQRTTLGSNGGVFVQPSQRQNNNNNTTVMGGSVNPMAQSNLSANNANNTTYNMSQQNLLTQQVGIIGSLLNQFGTGLCGMITAVGGCFNGCAGSFFSGFNGMSTNLSGYIPNLTMMQFRLFNLFSPTYNSNASNPFEKYNDLLIMKSNSSTVQYYSRDSMDNLKIKVTIRRTNMVIGKKTLKERKEQNAGSLESNLEEDDEDTEYKNYVTVFQWQQKVFSPREIMVYNEMKTPNTTLDGFYKREVDSLIEKLGKEKLSIDLLPYIQDDLEIEQMMEMFDYKRDKSSTNHDQQSSTQEQQNEQKVKPPKKKFGSEGISDLLQHKLFTYTDIDDFYTNQIHSSIPCASNEPYPISKKRVSTPQQSKAQTMYIMASVGSMDKGIWKGKEYPICIIQALPDGSFLMKPGFSQKPQDVEKEEPMSEFLKRYQSEIGDIDFLNNRNKENRYIFRTEDGAVYEYTISLYNDYKKDNKVDETRKRILKQLHEKSLQMKRNLVGMEFNDTPKITISGCQFQEPFFQEEILKQIENPMSQKLVASTQMGTATEIWNEFDNYFEAHFAFTFHFDCLCDKISPTPKLFFQVTSKDSWDRFRMEGYGFVSIPSTPGYHQLTVQTWKPAGSIRNNLRSRFVGGSTELRDLSYAAIPNGFDQHFLNKFGFCTETSGSISLSLNIVLHGHDEQ</sequence>
<dbReference type="RefSeq" id="XP_044558744.1">
    <property type="nucleotide sequence ID" value="XM_044710654.1"/>
</dbReference>
<keyword evidence="8" id="KW-1185">Reference proteome</keyword>
<keyword evidence="2" id="KW-0963">Cytoplasm</keyword>
<dbReference type="PROSITE" id="PS51381">
    <property type="entry name" value="C2_B9"/>
    <property type="match status" value="1"/>
</dbReference>
<comment type="caution">
    <text evidence="7">The sequence shown here is derived from an EMBL/GenBank/DDBJ whole genome shotgun (WGS) entry which is preliminary data.</text>
</comment>
<evidence type="ECO:0000256" key="4">
    <source>
        <dbReference type="ARBA" id="ARBA00023212"/>
    </source>
</evidence>
<proteinExistence type="predicted"/>
<dbReference type="GeneID" id="68114180"/>
<gene>
    <name evidence="7" type="ORF">FDP41_006962</name>
</gene>
<feature type="region of interest" description="Disordered" evidence="6">
    <location>
        <begin position="297"/>
        <end position="328"/>
    </location>
</feature>
<feature type="compositionally biased region" description="Low complexity" evidence="6">
    <location>
        <begin position="306"/>
        <end position="316"/>
    </location>
</feature>
<evidence type="ECO:0000256" key="6">
    <source>
        <dbReference type="SAM" id="MobiDB-lite"/>
    </source>
</evidence>
<keyword evidence="3" id="KW-0970">Cilium biogenesis/degradation</keyword>
<dbReference type="AlphaFoldDB" id="A0A6A5BHV2"/>
<organism evidence="7 8">
    <name type="scientific">Naegleria fowleri</name>
    <name type="common">Brain eating amoeba</name>
    <dbReference type="NCBI Taxonomy" id="5763"/>
    <lineage>
        <taxon>Eukaryota</taxon>
        <taxon>Discoba</taxon>
        <taxon>Heterolobosea</taxon>
        <taxon>Tetramitia</taxon>
        <taxon>Eutetramitia</taxon>
        <taxon>Vahlkampfiidae</taxon>
        <taxon>Naegleria</taxon>
    </lineage>
</organism>
<dbReference type="Proteomes" id="UP000444721">
    <property type="component" value="Unassembled WGS sequence"/>
</dbReference>
<dbReference type="PANTHER" id="PTHR12968:SF4">
    <property type="entry name" value="TECTONIC-LIKE COMPLEX MEMBER MKS1"/>
    <property type="match status" value="1"/>
</dbReference>
<dbReference type="VEuPathDB" id="AmoebaDB:NF0091020"/>
<name>A0A6A5BHV2_NAEFO</name>
<evidence type="ECO:0000313" key="7">
    <source>
        <dbReference type="EMBL" id="KAF0974031.1"/>
    </source>
</evidence>
<evidence type="ECO:0000313" key="8">
    <source>
        <dbReference type="Proteomes" id="UP000444721"/>
    </source>
</evidence>
<feature type="region of interest" description="Disordered" evidence="6">
    <location>
        <begin position="1"/>
        <end position="24"/>
    </location>
</feature>
<protein>
    <submittedName>
        <fullName evidence="7">Uncharacterized protein</fullName>
    </submittedName>
</protein>
<accession>A0A6A5BHV2</accession>
<dbReference type="EMBL" id="VFQX01000054">
    <property type="protein sequence ID" value="KAF0974031.1"/>
    <property type="molecule type" value="Genomic_DNA"/>
</dbReference>
<dbReference type="VEuPathDB" id="AmoebaDB:FDP41_006962"/>
<dbReference type="GO" id="GO:0036038">
    <property type="term" value="C:MKS complex"/>
    <property type="evidence" value="ECO:0007669"/>
    <property type="project" value="TreeGrafter"/>
</dbReference>
<dbReference type="VEuPathDB" id="AmoebaDB:NfTy_073200"/>
<dbReference type="PANTHER" id="PTHR12968">
    <property type="entry name" value="B9 DOMAIN-CONTAINING"/>
    <property type="match status" value="1"/>
</dbReference>
<comment type="subcellular location">
    <subcellularLocation>
        <location evidence="1">Cytoplasm</location>
        <location evidence="1">Cytoskeleton</location>
        <location evidence="1">Cilium basal body</location>
    </subcellularLocation>
</comment>